<gene>
    <name evidence="2" type="ORF">AMTR_s00002p00227620</name>
</gene>
<dbReference type="Proteomes" id="UP000017836">
    <property type="component" value="Unassembled WGS sequence"/>
</dbReference>
<reference evidence="3" key="1">
    <citation type="journal article" date="2013" name="Science">
        <title>The Amborella genome and the evolution of flowering plants.</title>
        <authorList>
            <consortium name="Amborella Genome Project"/>
        </authorList>
    </citation>
    <scope>NUCLEOTIDE SEQUENCE [LARGE SCALE GENOMIC DNA]</scope>
</reference>
<dbReference type="Gramene" id="ERN01178">
    <property type="protein sequence ID" value="ERN01178"/>
    <property type="gene ID" value="AMTR_s00002p00227620"/>
</dbReference>
<evidence type="ECO:0000256" key="1">
    <source>
        <dbReference type="SAM" id="MobiDB-lite"/>
    </source>
</evidence>
<accession>W1NZU3</accession>
<dbReference type="EMBL" id="KI394767">
    <property type="protein sequence ID" value="ERN01178.1"/>
    <property type="molecule type" value="Genomic_DNA"/>
</dbReference>
<feature type="region of interest" description="Disordered" evidence="1">
    <location>
        <begin position="116"/>
        <end position="143"/>
    </location>
</feature>
<name>W1NZU3_AMBTC</name>
<protein>
    <submittedName>
        <fullName evidence="2">Uncharacterized protein</fullName>
    </submittedName>
</protein>
<keyword evidence="3" id="KW-1185">Reference proteome</keyword>
<evidence type="ECO:0000313" key="2">
    <source>
        <dbReference type="EMBL" id="ERN01178.1"/>
    </source>
</evidence>
<proteinExistence type="predicted"/>
<organism evidence="2 3">
    <name type="scientific">Amborella trichopoda</name>
    <dbReference type="NCBI Taxonomy" id="13333"/>
    <lineage>
        <taxon>Eukaryota</taxon>
        <taxon>Viridiplantae</taxon>
        <taxon>Streptophyta</taxon>
        <taxon>Embryophyta</taxon>
        <taxon>Tracheophyta</taxon>
        <taxon>Spermatophyta</taxon>
        <taxon>Magnoliopsida</taxon>
        <taxon>Amborellales</taxon>
        <taxon>Amborellaceae</taxon>
        <taxon>Amborella</taxon>
    </lineage>
</organism>
<dbReference type="HOGENOM" id="CLU_1429826_0_0_1"/>
<dbReference type="AlphaFoldDB" id="W1NZU3"/>
<evidence type="ECO:0000313" key="3">
    <source>
        <dbReference type="Proteomes" id="UP000017836"/>
    </source>
</evidence>
<sequence>MMEQILPPYVACMQVDVSVSESSSYPPFEKGKMKGFLGSIMRMYPLLARGAAIRGQIQIDQEQQAQGIVGDVNDFDPTYAVVKGVVGEPLAMVAQPVPSNLLLTFFSIYESDDSMVAEPPAHGGNSSDTSKNKHKEAKHEEVDELEIESRKVMDMFDDMRADFNVLIAVILDEMKVKKREERAKVALEVA</sequence>